<evidence type="ECO:0000313" key="1">
    <source>
        <dbReference type="EMBL" id="VEI69445.1"/>
    </source>
</evidence>
<protein>
    <submittedName>
        <fullName evidence="1">Uncharacterized protein</fullName>
    </submittedName>
</protein>
<organism evidence="1 2">
    <name type="scientific">Serratia fonticola</name>
    <dbReference type="NCBI Taxonomy" id="47917"/>
    <lineage>
        <taxon>Bacteria</taxon>
        <taxon>Pseudomonadati</taxon>
        <taxon>Pseudomonadota</taxon>
        <taxon>Gammaproteobacteria</taxon>
        <taxon>Enterobacterales</taxon>
        <taxon>Yersiniaceae</taxon>
        <taxon>Serratia</taxon>
    </lineage>
</organism>
<reference evidence="1 2" key="1">
    <citation type="submission" date="2018-12" db="EMBL/GenBank/DDBJ databases">
        <authorList>
            <consortium name="Pathogen Informatics"/>
        </authorList>
    </citation>
    <scope>NUCLEOTIDE SEQUENCE [LARGE SCALE GENOMIC DNA]</scope>
    <source>
        <strain evidence="1 2">NCTC13193</strain>
    </source>
</reference>
<proteinExistence type="predicted"/>
<dbReference type="RefSeq" id="WP_141132079.1">
    <property type="nucleotide sequence ID" value="NZ_CAMKUD010000009.1"/>
</dbReference>
<sequence>MKSPFMHFAVSTEEATRLIECYRRTGAKAEKTLNVDPRLWDVTVQLPEVRFLQPTPRALVNRMWR</sequence>
<accession>A0A3S5AZI3</accession>
<name>A0A3S5AZI3_SERFO</name>
<dbReference type="EMBL" id="LR134492">
    <property type="protein sequence ID" value="VEI69445.1"/>
    <property type="molecule type" value="Genomic_DNA"/>
</dbReference>
<gene>
    <name evidence="1" type="ORF">NCTC13193_02664</name>
</gene>
<dbReference type="Proteomes" id="UP000270487">
    <property type="component" value="Chromosome"/>
</dbReference>
<evidence type="ECO:0000313" key="2">
    <source>
        <dbReference type="Proteomes" id="UP000270487"/>
    </source>
</evidence>
<dbReference type="AlphaFoldDB" id="A0A3S5AZI3"/>